<organism evidence="1 2">
    <name type="scientific">Photobacterium jeanii</name>
    <dbReference type="NCBI Taxonomy" id="858640"/>
    <lineage>
        <taxon>Bacteria</taxon>
        <taxon>Pseudomonadati</taxon>
        <taxon>Pseudomonadota</taxon>
        <taxon>Gammaproteobacteria</taxon>
        <taxon>Vibrionales</taxon>
        <taxon>Vibrionaceae</taxon>
        <taxon>Photobacterium</taxon>
    </lineage>
</organism>
<name>A0A178K9C8_9GAMM</name>
<protein>
    <recommendedName>
        <fullName evidence="3">Transcriptional regulator</fullName>
    </recommendedName>
</protein>
<evidence type="ECO:0000313" key="2">
    <source>
        <dbReference type="Proteomes" id="UP000078503"/>
    </source>
</evidence>
<accession>A0A178K9C8</accession>
<dbReference type="RefSeq" id="WP_068333610.1">
    <property type="nucleotide sequence ID" value="NZ_LVHF01000029.1"/>
</dbReference>
<dbReference type="Proteomes" id="UP000078503">
    <property type="component" value="Unassembled WGS sequence"/>
</dbReference>
<gene>
    <name evidence="1" type="ORF">A3K86_16535</name>
</gene>
<proteinExistence type="predicted"/>
<evidence type="ECO:0008006" key="3">
    <source>
        <dbReference type="Google" id="ProtNLM"/>
    </source>
</evidence>
<dbReference type="EMBL" id="LVHF01000029">
    <property type="protein sequence ID" value="OAN13263.1"/>
    <property type="molecule type" value="Genomic_DNA"/>
</dbReference>
<evidence type="ECO:0000313" key="1">
    <source>
        <dbReference type="EMBL" id="OAN13263.1"/>
    </source>
</evidence>
<dbReference type="STRING" id="858640.A3K86_16535"/>
<sequence>MKTVLEKIEEYQEVTGIEGDNIDKLKLYVKCFYIKSKFLDTQDKDILAKGILRKIKSEFIFCDLTDNYEALDILIDMEKQLKLSMC</sequence>
<reference evidence="1 2" key="1">
    <citation type="submission" date="2016-03" db="EMBL/GenBank/DDBJ databases">
        <title>Photobacterium proteolyticum sp. nov. a protease producing bacterium isolated from ocean sediments of Laizhou Bay.</title>
        <authorList>
            <person name="Li Y."/>
        </authorList>
    </citation>
    <scope>NUCLEOTIDE SEQUENCE [LARGE SCALE GENOMIC DNA]</scope>
    <source>
        <strain evidence="1 2">R-40508</strain>
    </source>
</reference>
<dbReference type="OrthoDB" id="5890036at2"/>
<dbReference type="AlphaFoldDB" id="A0A178K9C8"/>
<comment type="caution">
    <text evidence="1">The sequence shown here is derived from an EMBL/GenBank/DDBJ whole genome shotgun (WGS) entry which is preliminary data.</text>
</comment>
<keyword evidence="2" id="KW-1185">Reference proteome</keyword>